<dbReference type="PANTHER" id="PTHR48063">
    <property type="entry name" value="LRR RECEPTOR-LIKE KINASE"/>
    <property type="match status" value="1"/>
</dbReference>
<dbReference type="InterPro" id="IPR032675">
    <property type="entry name" value="LRR_dom_sf"/>
</dbReference>
<comment type="subcellular location">
    <subcellularLocation>
        <location evidence="1">Membrane</location>
        <topology evidence="1">Single-pass type I membrane protein</topology>
    </subcellularLocation>
</comment>
<gene>
    <name evidence="7" type="ORF">CTI12_AA433240</name>
</gene>
<evidence type="ECO:0000256" key="1">
    <source>
        <dbReference type="ARBA" id="ARBA00004479"/>
    </source>
</evidence>
<dbReference type="SUPFAM" id="SSF52058">
    <property type="entry name" value="L domain-like"/>
    <property type="match status" value="1"/>
</dbReference>
<evidence type="ECO:0000313" key="7">
    <source>
        <dbReference type="EMBL" id="PWA51317.1"/>
    </source>
</evidence>
<dbReference type="InterPro" id="IPR046956">
    <property type="entry name" value="RLP23-like"/>
</dbReference>
<keyword evidence="6" id="KW-0325">Glycoprotein</keyword>
<proteinExistence type="predicted"/>
<evidence type="ECO:0000256" key="3">
    <source>
        <dbReference type="ARBA" id="ARBA00022729"/>
    </source>
</evidence>
<evidence type="ECO:0000256" key="4">
    <source>
        <dbReference type="ARBA" id="ARBA00022989"/>
    </source>
</evidence>
<dbReference type="EMBL" id="PKPP01008196">
    <property type="protein sequence ID" value="PWA51317.1"/>
    <property type="molecule type" value="Genomic_DNA"/>
</dbReference>
<keyword evidence="4" id="KW-1133">Transmembrane helix</keyword>
<sequence>METNKNGESKFQASLIISSLENLRYLNLSKSEFGGIVPAQLGTLSELHVLCHGSFYKQLESTGMISVITIELTRMSNMHWLSSLRMLHHLDLSGVDLSKANRLASSD</sequence>
<keyword evidence="5" id="KW-0472">Membrane</keyword>
<dbReference type="Gene3D" id="3.80.10.10">
    <property type="entry name" value="Ribonuclease Inhibitor"/>
    <property type="match status" value="1"/>
</dbReference>
<dbReference type="PANTHER" id="PTHR48063:SF99">
    <property type="entry name" value="LEUCINE-RICH REPEAT-CONTAINING, PLANT-TYPE, LEUCINE-RICH REPEAT DOMAIN SUPERFAMILY"/>
    <property type="match status" value="1"/>
</dbReference>
<dbReference type="OrthoDB" id="1745076at2759"/>
<evidence type="ECO:0000256" key="5">
    <source>
        <dbReference type="ARBA" id="ARBA00023136"/>
    </source>
</evidence>
<dbReference type="GO" id="GO:0016020">
    <property type="term" value="C:membrane"/>
    <property type="evidence" value="ECO:0007669"/>
    <property type="project" value="UniProtKB-SubCell"/>
</dbReference>
<reference evidence="7 8" key="1">
    <citation type="journal article" date="2018" name="Mol. Plant">
        <title>The genome of Artemisia annua provides insight into the evolution of Asteraceae family and artemisinin biosynthesis.</title>
        <authorList>
            <person name="Shen Q."/>
            <person name="Zhang L."/>
            <person name="Liao Z."/>
            <person name="Wang S."/>
            <person name="Yan T."/>
            <person name="Shi P."/>
            <person name="Liu M."/>
            <person name="Fu X."/>
            <person name="Pan Q."/>
            <person name="Wang Y."/>
            <person name="Lv Z."/>
            <person name="Lu X."/>
            <person name="Zhang F."/>
            <person name="Jiang W."/>
            <person name="Ma Y."/>
            <person name="Chen M."/>
            <person name="Hao X."/>
            <person name="Li L."/>
            <person name="Tang Y."/>
            <person name="Lv G."/>
            <person name="Zhou Y."/>
            <person name="Sun X."/>
            <person name="Brodelius P.E."/>
            <person name="Rose J.K.C."/>
            <person name="Tang K."/>
        </authorList>
    </citation>
    <scope>NUCLEOTIDE SEQUENCE [LARGE SCALE GENOMIC DNA]</scope>
    <source>
        <strain evidence="8">cv. Huhao1</strain>
        <tissue evidence="7">Leaf</tissue>
    </source>
</reference>
<evidence type="ECO:0000313" key="8">
    <source>
        <dbReference type="Proteomes" id="UP000245207"/>
    </source>
</evidence>
<dbReference type="Proteomes" id="UP000245207">
    <property type="component" value="Unassembled WGS sequence"/>
</dbReference>
<keyword evidence="2" id="KW-0812">Transmembrane</keyword>
<protein>
    <submittedName>
        <fullName evidence="7">Leucine-rich repeat protein</fullName>
    </submittedName>
</protein>
<organism evidence="7 8">
    <name type="scientific">Artemisia annua</name>
    <name type="common">Sweet wormwood</name>
    <dbReference type="NCBI Taxonomy" id="35608"/>
    <lineage>
        <taxon>Eukaryota</taxon>
        <taxon>Viridiplantae</taxon>
        <taxon>Streptophyta</taxon>
        <taxon>Embryophyta</taxon>
        <taxon>Tracheophyta</taxon>
        <taxon>Spermatophyta</taxon>
        <taxon>Magnoliopsida</taxon>
        <taxon>eudicotyledons</taxon>
        <taxon>Gunneridae</taxon>
        <taxon>Pentapetalae</taxon>
        <taxon>asterids</taxon>
        <taxon>campanulids</taxon>
        <taxon>Asterales</taxon>
        <taxon>Asteraceae</taxon>
        <taxon>Asteroideae</taxon>
        <taxon>Anthemideae</taxon>
        <taxon>Artemisiinae</taxon>
        <taxon>Artemisia</taxon>
    </lineage>
</organism>
<name>A0A2U1LQP5_ARTAN</name>
<comment type="caution">
    <text evidence="7">The sequence shown here is derived from an EMBL/GenBank/DDBJ whole genome shotgun (WGS) entry which is preliminary data.</text>
</comment>
<dbReference type="STRING" id="35608.A0A2U1LQP5"/>
<keyword evidence="3" id="KW-0732">Signal</keyword>
<accession>A0A2U1LQP5</accession>
<evidence type="ECO:0000256" key="6">
    <source>
        <dbReference type="ARBA" id="ARBA00023180"/>
    </source>
</evidence>
<keyword evidence="8" id="KW-1185">Reference proteome</keyword>
<evidence type="ECO:0000256" key="2">
    <source>
        <dbReference type="ARBA" id="ARBA00022692"/>
    </source>
</evidence>
<dbReference type="AlphaFoldDB" id="A0A2U1LQP5"/>